<comment type="caution">
    <text evidence="1">The sequence shown here is derived from an EMBL/GenBank/DDBJ whole genome shotgun (WGS) entry which is preliminary data.</text>
</comment>
<reference evidence="1 2" key="1">
    <citation type="submission" date="2018-03" db="EMBL/GenBank/DDBJ databases">
        <title>Genome sequence of Clostridium thermopalmarium DSM 5974.</title>
        <authorList>
            <person name="Poehlein A."/>
            <person name="Daniel R."/>
        </authorList>
    </citation>
    <scope>NUCLEOTIDE SEQUENCE [LARGE SCALE GENOMIC DNA]</scope>
    <source>
        <strain evidence="1 2">DSM 5974</strain>
    </source>
</reference>
<gene>
    <name evidence="1" type="ORF">CPAL_19800</name>
</gene>
<proteinExistence type="predicted"/>
<name>A0A2T0APE3_9CLOT</name>
<evidence type="ECO:0000313" key="2">
    <source>
        <dbReference type="Proteomes" id="UP000239614"/>
    </source>
</evidence>
<protein>
    <submittedName>
        <fullName evidence="1">Uncharacterized protein</fullName>
    </submittedName>
</protein>
<sequence>MPDIDQALEYIFGDVAPDGTFREEAFNTYKELQHRKKKRKQQLEADISAVTNRSYDRVYKEQYSQYYSFGHKK</sequence>
<accession>A0A2T0APE3</accession>
<dbReference type="EMBL" id="PVXN01000053">
    <property type="protein sequence ID" value="PRR70890.1"/>
    <property type="molecule type" value="Genomic_DNA"/>
</dbReference>
<dbReference type="AlphaFoldDB" id="A0A2T0APE3"/>
<keyword evidence="2" id="KW-1185">Reference proteome</keyword>
<dbReference type="Proteomes" id="UP000239614">
    <property type="component" value="Unassembled WGS sequence"/>
</dbReference>
<evidence type="ECO:0000313" key="1">
    <source>
        <dbReference type="EMBL" id="PRR70890.1"/>
    </source>
</evidence>
<dbReference type="RefSeq" id="WP_106024522.1">
    <property type="nucleotide sequence ID" value="NZ_PVXN01000053.1"/>
</dbReference>
<organism evidence="1 2">
    <name type="scientific">Clostridium thermopalmarium DSM 5974</name>
    <dbReference type="NCBI Taxonomy" id="1121340"/>
    <lineage>
        <taxon>Bacteria</taxon>
        <taxon>Bacillati</taxon>
        <taxon>Bacillota</taxon>
        <taxon>Clostridia</taxon>
        <taxon>Eubacteriales</taxon>
        <taxon>Clostridiaceae</taxon>
        <taxon>Clostridium</taxon>
    </lineage>
</organism>